<evidence type="ECO:0000256" key="1">
    <source>
        <dbReference type="SAM" id="MobiDB-lite"/>
    </source>
</evidence>
<organism evidence="2 3">
    <name type="scientific">Toxoplasma gondii p89</name>
    <dbReference type="NCBI Taxonomy" id="943119"/>
    <lineage>
        <taxon>Eukaryota</taxon>
        <taxon>Sar</taxon>
        <taxon>Alveolata</taxon>
        <taxon>Apicomplexa</taxon>
        <taxon>Conoidasida</taxon>
        <taxon>Coccidia</taxon>
        <taxon>Eucoccidiorida</taxon>
        <taxon>Eimeriorina</taxon>
        <taxon>Sarcocystidae</taxon>
        <taxon>Toxoplasma</taxon>
    </lineage>
</organism>
<dbReference type="Proteomes" id="UP000028828">
    <property type="component" value="Unassembled WGS sequence"/>
</dbReference>
<feature type="compositionally biased region" description="Polar residues" evidence="1">
    <location>
        <begin position="212"/>
        <end position="224"/>
    </location>
</feature>
<sequence>MKVFESAKGAAFSRSAIVVGLLAAAGVSTGASADLLSVTSETIPFPTKHTTSYSASFDHSAPVVTDETPSLEPESVAFTTSPVPQYSHELNGEVHHRIADEETWVEKPQHKNSEHLMYDMHQDMKDRFWHLNDESAIEKLISEGLLDPSWGHQFDMNFVPTFQEDLFDDIFSEEEPSLDAFLDGDVYTESDLFSHEVTPQVDTNTEDLPIVQPTTEVEITTSSGEPVPEEAGKTNDMQPQPSEAPDNGTMTTAATADVPTSEESTVEETAQENNLQVSQTGSEKSEARTDDAAQDDAEKAGAETQKDAPANILTTTTTTASPPAVTEAAGKPAADGPTDKEVTKEVPAVAASESTEKEDKTNETETREDVNEPAKEVEANEAETEADSNEAKAEDNADESNVEETTDAAKKEDTANEIKKEAEESETQGEDSAAEVEPAPLATEESGTGNDDEEADKRSGEASHPYLRSVGRRL</sequence>
<feature type="compositionally biased region" description="Acidic residues" evidence="1">
    <location>
        <begin position="423"/>
        <end position="434"/>
    </location>
</feature>
<gene>
    <name evidence="2" type="ORF">TGP89_281470</name>
</gene>
<reference evidence="2 3" key="1">
    <citation type="submission" date="2014-03" db="EMBL/GenBank/DDBJ databases">
        <authorList>
            <person name="Sibley D."/>
            <person name="Venepally P."/>
            <person name="Karamycheva S."/>
            <person name="Hadjithomas M."/>
            <person name="Khan A."/>
            <person name="Brunk B."/>
            <person name="Roos D."/>
            <person name="Caler E."/>
            <person name="Lorenzi H."/>
        </authorList>
    </citation>
    <scope>NUCLEOTIDE SEQUENCE [LARGE SCALE GENOMIC DNA]</scope>
    <source>
        <strain evidence="3">p89</strain>
    </source>
</reference>
<name>A0A086J8U2_TOXGO</name>
<comment type="caution">
    <text evidence="2">The sequence shown here is derived from an EMBL/GenBank/DDBJ whole genome shotgun (WGS) entry which is preliminary data.</text>
</comment>
<feature type="compositionally biased region" description="Low complexity" evidence="1">
    <location>
        <begin position="308"/>
        <end position="329"/>
    </location>
</feature>
<dbReference type="VEuPathDB" id="ToxoDB:TGP89_281470"/>
<feature type="compositionally biased region" description="Basic and acidic residues" evidence="1">
    <location>
        <begin position="283"/>
        <end position="306"/>
    </location>
</feature>
<accession>A0A086J8U2</accession>
<feature type="compositionally biased region" description="Acidic residues" evidence="1">
    <location>
        <begin position="379"/>
        <end position="388"/>
    </location>
</feature>
<feature type="region of interest" description="Disordered" evidence="1">
    <location>
        <begin position="197"/>
        <end position="474"/>
    </location>
</feature>
<protein>
    <submittedName>
        <fullName evidence="2">Uncharacterized protein</fullName>
    </submittedName>
</protein>
<dbReference type="AlphaFoldDB" id="A0A086J8U2"/>
<feature type="compositionally biased region" description="Acidic residues" evidence="1">
    <location>
        <begin position="396"/>
        <end position="406"/>
    </location>
</feature>
<evidence type="ECO:0000313" key="3">
    <source>
        <dbReference type="Proteomes" id="UP000028828"/>
    </source>
</evidence>
<dbReference type="EMBL" id="AEYI02002345">
    <property type="protein sequence ID" value="KFG28560.1"/>
    <property type="molecule type" value="Genomic_DNA"/>
</dbReference>
<feature type="compositionally biased region" description="Basic and acidic residues" evidence="1">
    <location>
        <begin position="407"/>
        <end position="422"/>
    </location>
</feature>
<feature type="compositionally biased region" description="Polar residues" evidence="1">
    <location>
        <begin position="271"/>
        <end position="282"/>
    </location>
</feature>
<dbReference type="OrthoDB" id="10372137at2759"/>
<feature type="compositionally biased region" description="Basic and acidic residues" evidence="1">
    <location>
        <begin position="354"/>
        <end position="378"/>
    </location>
</feature>
<evidence type="ECO:0000313" key="2">
    <source>
        <dbReference type="EMBL" id="KFG28560.1"/>
    </source>
</evidence>
<proteinExistence type="predicted"/>